<sequence length="99" mass="10806">LDDVILTTVREERTALLSSQEQSPVDFFFTYKASVACCGLPGRPSYIAVLLGVSLSTVKRRLLQYGLSVSASYAVIADEALDHIVSAIVNDFRIAIIKE</sequence>
<reference evidence="1" key="1">
    <citation type="journal article" date="2023" name="G3 (Bethesda)">
        <title>Whole genome assembly and annotation of the endangered Caribbean coral Acropora cervicornis.</title>
        <authorList>
            <person name="Selwyn J.D."/>
            <person name="Vollmer S.V."/>
        </authorList>
    </citation>
    <scope>NUCLEOTIDE SEQUENCE</scope>
    <source>
        <strain evidence="1">K2</strain>
    </source>
</reference>
<evidence type="ECO:0000313" key="2">
    <source>
        <dbReference type="Proteomes" id="UP001249851"/>
    </source>
</evidence>
<proteinExistence type="predicted"/>
<dbReference type="Proteomes" id="UP001249851">
    <property type="component" value="Unassembled WGS sequence"/>
</dbReference>
<gene>
    <name evidence="1" type="ORF">P5673_018903</name>
</gene>
<comment type="caution">
    <text evidence="1">The sequence shown here is derived from an EMBL/GenBank/DDBJ whole genome shotgun (WGS) entry which is preliminary data.</text>
</comment>
<dbReference type="AlphaFoldDB" id="A0AAD9QCE3"/>
<protein>
    <submittedName>
        <fullName evidence="1">Uncharacterized protein</fullName>
    </submittedName>
</protein>
<feature type="non-terminal residue" evidence="1">
    <location>
        <position position="99"/>
    </location>
</feature>
<accession>A0AAD9QCE3</accession>
<evidence type="ECO:0000313" key="1">
    <source>
        <dbReference type="EMBL" id="KAK2558698.1"/>
    </source>
</evidence>
<reference evidence="1" key="2">
    <citation type="journal article" date="2023" name="Science">
        <title>Genomic signatures of disease resistance in endangered staghorn corals.</title>
        <authorList>
            <person name="Vollmer S.V."/>
            <person name="Selwyn J.D."/>
            <person name="Despard B.A."/>
            <person name="Roesel C.L."/>
        </authorList>
    </citation>
    <scope>NUCLEOTIDE SEQUENCE</scope>
    <source>
        <strain evidence="1">K2</strain>
    </source>
</reference>
<name>A0AAD9QCE3_ACRCE</name>
<organism evidence="1 2">
    <name type="scientific">Acropora cervicornis</name>
    <name type="common">Staghorn coral</name>
    <dbReference type="NCBI Taxonomy" id="6130"/>
    <lineage>
        <taxon>Eukaryota</taxon>
        <taxon>Metazoa</taxon>
        <taxon>Cnidaria</taxon>
        <taxon>Anthozoa</taxon>
        <taxon>Hexacorallia</taxon>
        <taxon>Scleractinia</taxon>
        <taxon>Astrocoeniina</taxon>
        <taxon>Acroporidae</taxon>
        <taxon>Acropora</taxon>
    </lineage>
</organism>
<dbReference type="EMBL" id="JARQWQ010000043">
    <property type="protein sequence ID" value="KAK2558698.1"/>
    <property type="molecule type" value="Genomic_DNA"/>
</dbReference>
<keyword evidence="2" id="KW-1185">Reference proteome</keyword>